<dbReference type="CDD" id="cd00590">
    <property type="entry name" value="RRM_SF"/>
    <property type="match status" value="1"/>
</dbReference>
<dbReference type="EMBL" id="CAJNIZ010012891">
    <property type="protein sequence ID" value="CAE7339869.1"/>
    <property type="molecule type" value="Genomic_DNA"/>
</dbReference>
<dbReference type="AlphaFoldDB" id="A0A812PAB7"/>
<feature type="region of interest" description="Disordered" evidence="2">
    <location>
        <begin position="130"/>
        <end position="160"/>
    </location>
</feature>
<dbReference type="Gene3D" id="3.30.70.330">
    <property type="match status" value="1"/>
</dbReference>
<protein>
    <recommendedName>
        <fullName evidence="3">RRM domain-containing protein</fullName>
    </recommendedName>
</protein>
<dbReference type="OrthoDB" id="10386631at2759"/>
<name>A0A812PAB7_SYMPI</name>
<dbReference type="InterPro" id="IPR000504">
    <property type="entry name" value="RRM_dom"/>
</dbReference>
<dbReference type="PROSITE" id="PS50102">
    <property type="entry name" value="RRM"/>
    <property type="match status" value="1"/>
</dbReference>
<evidence type="ECO:0000256" key="2">
    <source>
        <dbReference type="SAM" id="MobiDB-lite"/>
    </source>
</evidence>
<keyword evidence="5" id="KW-1185">Reference proteome</keyword>
<keyword evidence="1" id="KW-0694">RNA-binding</keyword>
<feature type="domain" description="RRM" evidence="3">
    <location>
        <begin position="163"/>
        <end position="229"/>
    </location>
</feature>
<dbReference type="InterPro" id="IPR035979">
    <property type="entry name" value="RBD_domain_sf"/>
</dbReference>
<evidence type="ECO:0000256" key="1">
    <source>
        <dbReference type="PROSITE-ProRule" id="PRU00176"/>
    </source>
</evidence>
<feature type="region of interest" description="Disordered" evidence="2">
    <location>
        <begin position="1"/>
        <end position="75"/>
    </location>
</feature>
<dbReference type="InterPro" id="IPR012677">
    <property type="entry name" value="Nucleotide-bd_a/b_plait_sf"/>
</dbReference>
<accession>A0A812PAB7</accession>
<evidence type="ECO:0000313" key="4">
    <source>
        <dbReference type="EMBL" id="CAE7339869.1"/>
    </source>
</evidence>
<sequence length="229" mass="24561">MSGPGQQTRIVLVPCRRKGSSSSQWSDYSDDYSDSSSSASEEGFQPSTAASIWDADAQVAPPPGIWDGGGGDCKAGKLCKPVPNDAAPVRLRPGPVNLREGGVLRKDRWRRLPDGPLESFLEMEAATTDACRQGPGGRRAAASWADDNVGKRRKRPLSASPSRAIKISNVPPSVSLKHLRELFQKGAGQVVDGAQGEHGDAWLKFQRSHEAEKAVELFSDGTLDGRTIK</sequence>
<comment type="caution">
    <text evidence="4">The sequence shown here is derived from an EMBL/GenBank/DDBJ whole genome shotgun (WGS) entry which is preliminary data.</text>
</comment>
<feature type="non-terminal residue" evidence="4">
    <location>
        <position position="229"/>
    </location>
</feature>
<gene>
    <name evidence="4" type="ORF">SPIL2461_LOCUS7991</name>
</gene>
<organism evidence="4 5">
    <name type="scientific">Symbiodinium pilosum</name>
    <name type="common">Dinoflagellate</name>
    <dbReference type="NCBI Taxonomy" id="2952"/>
    <lineage>
        <taxon>Eukaryota</taxon>
        <taxon>Sar</taxon>
        <taxon>Alveolata</taxon>
        <taxon>Dinophyceae</taxon>
        <taxon>Suessiales</taxon>
        <taxon>Symbiodiniaceae</taxon>
        <taxon>Symbiodinium</taxon>
    </lineage>
</organism>
<proteinExistence type="predicted"/>
<dbReference type="GO" id="GO:0003723">
    <property type="term" value="F:RNA binding"/>
    <property type="evidence" value="ECO:0007669"/>
    <property type="project" value="UniProtKB-UniRule"/>
</dbReference>
<dbReference type="SUPFAM" id="SSF54928">
    <property type="entry name" value="RNA-binding domain, RBD"/>
    <property type="match status" value="1"/>
</dbReference>
<evidence type="ECO:0000259" key="3">
    <source>
        <dbReference type="PROSITE" id="PS50102"/>
    </source>
</evidence>
<evidence type="ECO:0000313" key="5">
    <source>
        <dbReference type="Proteomes" id="UP000649617"/>
    </source>
</evidence>
<dbReference type="Proteomes" id="UP000649617">
    <property type="component" value="Unassembled WGS sequence"/>
</dbReference>
<reference evidence="4" key="1">
    <citation type="submission" date="2021-02" db="EMBL/GenBank/DDBJ databases">
        <authorList>
            <person name="Dougan E. K."/>
            <person name="Rhodes N."/>
            <person name="Thang M."/>
            <person name="Chan C."/>
        </authorList>
    </citation>
    <scope>NUCLEOTIDE SEQUENCE</scope>
</reference>